<evidence type="ECO:0000256" key="2">
    <source>
        <dbReference type="ARBA" id="ARBA00022475"/>
    </source>
</evidence>
<evidence type="ECO:0000256" key="1">
    <source>
        <dbReference type="ARBA" id="ARBA00004651"/>
    </source>
</evidence>
<evidence type="ECO:0000256" key="5">
    <source>
        <dbReference type="ARBA" id="ARBA00023136"/>
    </source>
</evidence>
<keyword evidence="5 6" id="KW-0472">Membrane</keyword>
<keyword evidence="3 6" id="KW-0812">Transmembrane</keyword>
<gene>
    <name evidence="8" type="ORF">MES5069_1610011</name>
</gene>
<feature type="transmembrane region" description="Helical" evidence="6">
    <location>
        <begin position="107"/>
        <end position="126"/>
    </location>
</feature>
<evidence type="ECO:0000259" key="7">
    <source>
        <dbReference type="Pfam" id="PF02656"/>
    </source>
</evidence>
<protein>
    <submittedName>
        <fullName evidence="8">Membrane protein</fullName>
    </submittedName>
</protein>
<name>A0ABM9DKG6_9HYPH</name>
<dbReference type="PANTHER" id="PTHR34187:SF2">
    <property type="entry name" value="DUF202 DOMAIN-CONTAINING PROTEIN"/>
    <property type="match status" value="1"/>
</dbReference>
<organism evidence="8 9">
    <name type="scientific">Mesorhizobium escarrei</name>
    <dbReference type="NCBI Taxonomy" id="666018"/>
    <lineage>
        <taxon>Bacteria</taxon>
        <taxon>Pseudomonadati</taxon>
        <taxon>Pseudomonadota</taxon>
        <taxon>Alphaproteobacteria</taxon>
        <taxon>Hyphomicrobiales</taxon>
        <taxon>Phyllobacteriaceae</taxon>
        <taxon>Mesorhizobium</taxon>
    </lineage>
</organism>
<dbReference type="InterPro" id="IPR003807">
    <property type="entry name" value="DUF202"/>
</dbReference>
<keyword evidence="4 6" id="KW-1133">Transmembrane helix</keyword>
<keyword evidence="2" id="KW-1003">Cell membrane</keyword>
<keyword evidence="9" id="KW-1185">Reference proteome</keyword>
<evidence type="ECO:0000256" key="6">
    <source>
        <dbReference type="SAM" id="Phobius"/>
    </source>
</evidence>
<evidence type="ECO:0000313" key="9">
    <source>
        <dbReference type="Proteomes" id="UP001153050"/>
    </source>
</evidence>
<dbReference type="Proteomes" id="UP001153050">
    <property type="component" value="Unassembled WGS sequence"/>
</dbReference>
<proteinExistence type="predicted"/>
<sequence length="137" mass="14677">MDIASKPVTDLRVYLAQERTFLAWIRTGIALMGFGLVVAHFELFADQPHITQTASGVALHGPSLWFGTALVAIGAVVNLLSAWRYIRSVGETSSGQFGNRSLSGQGVIVALFLALLGIAMTIYLTLAPLQLPQTLHA</sequence>
<dbReference type="RefSeq" id="WP_254017102.1">
    <property type="nucleotide sequence ID" value="NZ_CAKXZT010000070.1"/>
</dbReference>
<feature type="transmembrane region" description="Helical" evidence="6">
    <location>
        <begin position="64"/>
        <end position="86"/>
    </location>
</feature>
<feature type="domain" description="DUF202" evidence="7">
    <location>
        <begin position="12"/>
        <end position="88"/>
    </location>
</feature>
<dbReference type="Pfam" id="PF02656">
    <property type="entry name" value="DUF202"/>
    <property type="match status" value="1"/>
</dbReference>
<evidence type="ECO:0000256" key="4">
    <source>
        <dbReference type="ARBA" id="ARBA00022989"/>
    </source>
</evidence>
<dbReference type="InterPro" id="IPR052053">
    <property type="entry name" value="IM_YidH-like"/>
</dbReference>
<evidence type="ECO:0000256" key="3">
    <source>
        <dbReference type="ARBA" id="ARBA00022692"/>
    </source>
</evidence>
<comment type="subcellular location">
    <subcellularLocation>
        <location evidence="1">Cell membrane</location>
        <topology evidence="1">Multi-pass membrane protein</topology>
    </subcellularLocation>
</comment>
<dbReference type="EMBL" id="CAKXZT010000070">
    <property type="protein sequence ID" value="CAH2397107.1"/>
    <property type="molecule type" value="Genomic_DNA"/>
</dbReference>
<accession>A0ABM9DKG6</accession>
<reference evidence="8 9" key="1">
    <citation type="submission" date="2022-03" db="EMBL/GenBank/DDBJ databases">
        <authorList>
            <person name="Brunel B."/>
        </authorList>
    </citation>
    <scope>NUCLEOTIDE SEQUENCE [LARGE SCALE GENOMIC DNA]</scope>
    <source>
        <strain evidence="8">STM5069sample</strain>
    </source>
</reference>
<evidence type="ECO:0000313" key="8">
    <source>
        <dbReference type="EMBL" id="CAH2397107.1"/>
    </source>
</evidence>
<feature type="transmembrane region" description="Helical" evidence="6">
    <location>
        <begin position="21"/>
        <end position="44"/>
    </location>
</feature>
<comment type="caution">
    <text evidence="8">The sequence shown here is derived from an EMBL/GenBank/DDBJ whole genome shotgun (WGS) entry which is preliminary data.</text>
</comment>
<dbReference type="PANTHER" id="PTHR34187">
    <property type="entry name" value="FGR18P"/>
    <property type="match status" value="1"/>
</dbReference>